<dbReference type="STRING" id="29139.ENSVURP00010029660"/>
<evidence type="ECO:0000313" key="3">
    <source>
        <dbReference type="Ensembl" id="ENSVURP00010029663.1"/>
    </source>
</evidence>
<name>A0A4X2M002_VOMUR</name>
<dbReference type="PANTHER" id="PTHR15881">
    <property type="entry name" value="MARGINAL ZONE B- AND B1-CELL-SPECIFIC PROTEIN"/>
    <property type="match status" value="1"/>
</dbReference>
<keyword evidence="2" id="KW-0732">Signal</keyword>
<dbReference type="InterPro" id="IPR052682">
    <property type="entry name" value="MZB1"/>
</dbReference>
<evidence type="ECO:0000313" key="4">
    <source>
        <dbReference type="Proteomes" id="UP000314987"/>
    </source>
</evidence>
<dbReference type="Ensembl" id="ENSVURT00010033778.1">
    <property type="protein sequence ID" value="ENSVURP00010029663.1"/>
    <property type="gene ID" value="ENSVURG00010022677.1"/>
</dbReference>
<dbReference type="GO" id="GO:0034663">
    <property type="term" value="C:endoplasmic reticulum chaperone complex"/>
    <property type="evidence" value="ECO:0007669"/>
    <property type="project" value="TreeGrafter"/>
</dbReference>
<keyword evidence="4" id="KW-1185">Reference proteome</keyword>
<dbReference type="PANTHER" id="PTHR15881:SF2">
    <property type="entry name" value="MARGINAL ZONE B- AND B1-CELL-SPECIFIC PROTEIN"/>
    <property type="match status" value="1"/>
</dbReference>
<reference evidence="3" key="2">
    <citation type="submission" date="2025-05" db="UniProtKB">
        <authorList>
            <consortium name="Ensembl"/>
        </authorList>
    </citation>
    <scope>IDENTIFICATION</scope>
</reference>
<dbReference type="Proteomes" id="UP000314987">
    <property type="component" value="Unassembled WGS sequence"/>
</dbReference>
<reference evidence="4" key="1">
    <citation type="submission" date="2018-12" db="EMBL/GenBank/DDBJ databases">
        <authorList>
            <person name="Yazar S."/>
        </authorList>
    </citation>
    <scope>NUCLEOTIDE SEQUENCE [LARGE SCALE GENOMIC DNA]</scope>
</reference>
<feature type="chain" id="PRO_5044616186" description="Marginal zone B and B1 cell specific protein" evidence="2">
    <location>
        <begin position="21"/>
        <end position="92"/>
    </location>
</feature>
<accession>A0A4X2M002</accession>
<dbReference type="GO" id="GO:0005576">
    <property type="term" value="C:extracellular region"/>
    <property type="evidence" value="ECO:0007669"/>
    <property type="project" value="TreeGrafter"/>
</dbReference>
<proteinExistence type="predicted"/>
<organism evidence="3 4">
    <name type="scientific">Vombatus ursinus</name>
    <name type="common">Common wombat</name>
    <dbReference type="NCBI Taxonomy" id="29139"/>
    <lineage>
        <taxon>Eukaryota</taxon>
        <taxon>Metazoa</taxon>
        <taxon>Chordata</taxon>
        <taxon>Craniata</taxon>
        <taxon>Vertebrata</taxon>
        <taxon>Euteleostomi</taxon>
        <taxon>Mammalia</taxon>
        <taxon>Metatheria</taxon>
        <taxon>Diprotodontia</taxon>
        <taxon>Vombatidae</taxon>
        <taxon>Vombatus</taxon>
    </lineage>
</organism>
<sequence>MRFLLLLLPLTGWGPLGSLGEGIPQETITATSPHFDEEEKYSTHMPQHLRCDACQIISYQVRILPTPPPDRHSSSGSPEPTPRTKVWGNRAM</sequence>
<dbReference type="GeneTree" id="ENSGT00970000197257"/>
<evidence type="ECO:0000256" key="1">
    <source>
        <dbReference type="SAM" id="MobiDB-lite"/>
    </source>
</evidence>
<dbReference type="GO" id="GO:0030888">
    <property type="term" value="P:regulation of B cell proliferation"/>
    <property type="evidence" value="ECO:0007669"/>
    <property type="project" value="TreeGrafter"/>
</dbReference>
<feature type="signal peptide" evidence="2">
    <location>
        <begin position="1"/>
        <end position="20"/>
    </location>
</feature>
<dbReference type="OMA" id="NFQTRTP"/>
<protein>
    <recommendedName>
        <fullName evidence="5">Marginal zone B and B1 cell specific protein</fullName>
    </recommendedName>
</protein>
<evidence type="ECO:0008006" key="5">
    <source>
        <dbReference type="Google" id="ProtNLM"/>
    </source>
</evidence>
<feature type="region of interest" description="Disordered" evidence="1">
    <location>
        <begin position="65"/>
        <end position="92"/>
    </location>
</feature>
<dbReference type="AlphaFoldDB" id="A0A4X2M002"/>
<dbReference type="Ensembl" id="ENSVURT00010033775.1">
    <property type="protein sequence ID" value="ENSVURP00010029660.1"/>
    <property type="gene ID" value="ENSVURG00010022675.1"/>
</dbReference>
<evidence type="ECO:0000256" key="2">
    <source>
        <dbReference type="SAM" id="SignalP"/>
    </source>
</evidence>